<keyword evidence="3" id="KW-0175">Coiled coil</keyword>
<feature type="domain" description="MobA/MobL protein" evidence="5">
    <location>
        <begin position="37"/>
        <end position="208"/>
    </location>
</feature>
<dbReference type="InterPro" id="IPR005053">
    <property type="entry name" value="MobA_MobL"/>
</dbReference>
<sequence>MIILAIYNLTVAPSNGHSSLEKYLYNAREGKYSVGERGEELVYKENFNLPTFAKDNASFFWECAESYTSKLENSYRKIEFSLPHELSIKENIEIAKRLGEKLFKDEYVYSLSIHNKRNVDDTLNNIHCHIMFNEKVLDGVERSEETFFKRYNNINPERGGSRKVEKWRQFEGLYEIRQTWERVCNEKLKEKGIELIDCRSLKARRIEALQNGDYLKADFLDREPININGKLLRKDRETLTLDEKQEVERFELAIKVAKLKEKEYRIKIKNYAEENAKAKEEFINKVREEFGITSKEVVQTSDFVVENKLETPKEIFDNAVEMEALKVDLTKKLNKIDYNSQPDKLREIVMQQLTKGEYAKKLDRYNKLKDFKELVYDKNFKEYEEEFESLNTYLRTFETSYMQDKILAKERYIRDKYMERREEIVEELHLLRNNSYQLKYIDDVTPNELFLYIKEIQSNLKDLFIQKEVIDKQVEEQKAIADYEKIKLDICQKLSQNKYLEIKELAVEYEARYFKTKEELERKKLDPTSYEYRVNMNVLKEYEKDYRKYKGTIDRFEIKHDIKELVEEAIKESREKLKELRQQQDDIHGRIKLNSDKLKIMKEYRKEINNEFWEIKTLKDKLEDSNDPLDRFKNSVAILVAKDKLISQKGKIEFSYEALEEKAKDLLSKGQWKKINDRLDEIDRTINQEFLYEQDKLLIEKEELIKKLSNLNTDNFKEKVKVKVEEMLEKNSKKSKEIDKLLNIVNTVELDLTSPKNLSPDKKEELVTDIRKNITDLFDLKNDLTEKIKIKEKECDIKEIKKEILNQHTNGVYGKLCEEKEEIIPRMEGLRKINQHDHATSMETKLKHINEKLRNFEIEFIIPSETIMLRLEKPQKELAVLKDQEKHVKDKLKVLLKQYSLLKEMEGFEMTRRNESSTFMSILNRLKKSKGNSQGTGGYFHAKVIRDDEDRDRD</sequence>
<dbReference type="STRING" id="1319815.HMPREF0202_00963"/>
<comment type="caution">
    <text evidence="6">The sequence shown here is derived from an EMBL/GenBank/DDBJ whole genome shotgun (WGS) entry which is preliminary data.</text>
</comment>
<dbReference type="Proteomes" id="UP000017081">
    <property type="component" value="Unassembled WGS sequence"/>
</dbReference>
<dbReference type="EMBL" id="AXZF01000036">
    <property type="protein sequence ID" value="ERT69130.1"/>
    <property type="molecule type" value="Genomic_DNA"/>
</dbReference>
<evidence type="ECO:0000256" key="3">
    <source>
        <dbReference type="SAM" id="Coils"/>
    </source>
</evidence>
<feature type="coiled-coil region" evidence="3">
    <location>
        <begin position="539"/>
        <end position="621"/>
    </location>
</feature>
<keyword evidence="7" id="KW-1185">Reference proteome</keyword>
<evidence type="ECO:0000313" key="6">
    <source>
        <dbReference type="EMBL" id="ERT69130.1"/>
    </source>
</evidence>
<dbReference type="HOGENOM" id="CLU_308981_0_0_0"/>
<evidence type="ECO:0000313" key="7">
    <source>
        <dbReference type="Proteomes" id="UP000017081"/>
    </source>
</evidence>
<keyword evidence="2" id="KW-0184">Conjugation</keyword>
<dbReference type="AlphaFoldDB" id="U7VC97"/>
<comment type="similarity">
    <text evidence="1">Belongs to the MobA/MobL family.</text>
</comment>
<dbReference type="Pfam" id="PF03389">
    <property type="entry name" value="MobA_MobL"/>
    <property type="match status" value="1"/>
</dbReference>
<feature type="coiled-coil region" evidence="3">
    <location>
        <begin position="694"/>
        <end position="744"/>
    </location>
</feature>
<protein>
    <recommendedName>
        <fullName evidence="5">MobA/MobL protein domain-containing protein</fullName>
    </recommendedName>
</protein>
<evidence type="ECO:0000256" key="2">
    <source>
        <dbReference type="ARBA" id="ARBA00022971"/>
    </source>
</evidence>
<accession>U7VC97</accession>
<dbReference type="Gene3D" id="3.30.930.30">
    <property type="match status" value="1"/>
</dbReference>
<evidence type="ECO:0000259" key="5">
    <source>
        <dbReference type="Pfam" id="PF03389"/>
    </source>
</evidence>
<feature type="coiled-coil region" evidence="3">
    <location>
        <begin position="254"/>
        <end position="288"/>
    </location>
</feature>
<reference evidence="6 7" key="1">
    <citation type="submission" date="2013-08" db="EMBL/GenBank/DDBJ databases">
        <authorList>
            <person name="Weinstock G."/>
            <person name="Sodergren E."/>
            <person name="Wylie T."/>
            <person name="Fulton L."/>
            <person name="Fulton R."/>
            <person name="Fronick C."/>
            <person name="O'Laughlin M."/>
            <person name="Godfrey J."/>
            <person name="Miner T."/>
            <person name="Herter B."/>
            <person name="Appelbaum E."/>
            <person name="Cordes M."/>
            <person name="Lek S."/>
            <person name="Wollam A."/>
            <person name="Pepin K.H."/>
            <person name="Palsikar V.B."/>
            <person name="Mitreva M."/>
            <person name="Wilson R.K."/>
        </authorList>
    </citation>
    <scope>NUCLEOTIDE SEQUENCE [LARGE SCALE GENOMIC DNA]</scope>
    <source>
        <strain evidence="6 7">ATCC BAA-474</strain>
    </source>
</reference>
<evidence type="ECO:0000256" key="4">
    <source>
        <dbReference type="SAM" id="MobiDB-lite"/>
    </source>
</evidence>
<name>U7VC97_9FUSO</name>
<feature type="region of interest" description="Disordered" evidence="4">
    <location>
        <begin position="930"/>
        <end position="954"/>
    </location>
</feature>
<organism evidence="6 7">
    <name type="scientific">Cetobacterium somerae ATCC BAA-474</name>
    <dbReference type="NCBI Taxonomy" id="1319815"/>
    <lineage>
        <taxon>Bacteria</taxon>
        <taxon>Fusobacteriati</taxon>
        <taxon>Fusobacteriota</taxon>
        <taxon>Fusobacteriia</taxon>
        <taxon>Fusobacteriales</taxon>
        <taxon>Fusobacteriaceae</taxon>
        <taxon>Cetobacterium</taxon>
    </lineage>
</organism>
<proteinExistence type="inferred from homology"/>
<gene>
    <name evidence="6" type="ORF">HMPREF0202_00963</name>
</gene>
<dbReference type="eggNOG" id="COG1196">
    <property type="taxonomic scope" value="Bacteria"/>
</dbReference>
<feature type="compositionally biased region" description="Basic and acidic residues" evidence="4">
    <location>
        <begin position="944"/>
        <end position="954"/>
    </location>
</feature>
<evidence type="ECO:0000256" key="1">
    <source>
        <dbReference type="ARBA" id="ARBA00010873"/>
    </source>
</evidence>